<dbReference type="PROSITE" id="PS51257">
    <property type="entry name" value="PROKAR_LIPOPROTEIN"/>
    <property type="match status" value="1"/>
</dbReference>
<gene>
    <name evidence="3" type="ORF">GCM10011398_24540</name>
</gene>
<dbReference type="Gene3D" id="2.60.40.4170">
    <property type="match status" value="1"/>
</dbReference>
<reference evidence="3" key="2">
    <citation type="submission" date="2020-09" db="EMBL/GenBank/DDBJ databases">
        <authorList>
            <person name="Sun Q."/>
            <person name="Zhou Y."/>
        </authorList>
    </citation>
    <scope>NUCLEOTIDE SEQUENCE</scope>
    <source>
        <strain evidence="3">CGMCC 1.12754</strain>
    </source>
</reference>
<evidence type="ECO:0000313" key="4">
    <source>
        <dbReference type="Proteomes" id="UP000622860"/>
    </source>
</evidence>
<accession>A0A917HFX6</accession>
<keyword evidence="4" id="KW-1185">Reference proteome</keyword>
<evidence type="ECO:0000313" key="3">
    <source>
        <dbReference type="EMBL" id="GGG78384.1"/>
    </source>
</evidence>
<comment type="caution">
    <text evidence="3">The sequence shown here is derived from an EMBL/GenBank/DDBJ whole genome shotgun (WGS) entry which is preliminary data.</text>
</comment>
<feature type="region of interest" description="Disordered" evidence="1">
    <location>
        <begin position="25"/>
        <end position="60"/>
    </location>
</feature>
<dbReference type="Proteomes" id="UP000622860">
    <property type="component" value="Unassembled WGS sequence"/>
</dbReference>
<feature type="signal peptide" evidence="2">
    <location>
        <begin position="1"/>
        <end position="23"/>
    </location>
</feature>
<proteinExistence type="predicted"/>
<dbReference type="EMBL" id="BMFR01000010">
    <property type="protein sequence ID" value="GGG78384.1"/>
    <property type="molecule type" value="Genomic_DNA"/>
</dbReference>
<organism evidence="3 4">
    <name type="scientific">Virgibacillus oceani</name>
    <dbReference type="NCBI Taxonomy" id="1479511"/>
    <lineage>
        <taxon>Bacteria</taxon>
        <taxon>Bacillati</taxon>
        <taxon>Bacillota</taxon>
        <taxon>Bacilli</taxon>
        <taxon>Bacillales</taxon>
        <taxon>Bacillaceae</taxon>
        <taxon>Virgibacillus</taxon>
    </lineage>
</organism>
<protein>
    <recommendedName>
        <fullName evidence="5">DUF4352 domain-containing protein</fullName>
    </recommendedName>
</protein>
<evidence type="ECO:0000256" key="1">
    <source>
        <dbReference type="SAM" id="MobiDB-lite"/>
    </source>
</evidence>
<sequence length="214" mass="23177">MLKKFVFLFAVMVIAGMVLTACGEDTSDNSEGKAKAESNQSMASDDLAENDKTDEANDDEMVQESEIGTLRIAYKNKDLDENAESGPVKLNVSGIQIGDLEVNEDYLDMFDGKKKVTVITLKMKAENTSDDTIGFYPDQATITTDTGDQADAAMFFSDNVGGDFIGKVHKEGDVMFLVDSPAKDIGKVNLIVDGAHDEGFESVGEKVEMGFVLE</sequence>
<dbReference type="RefSeq" id="WP_188455679.1">
    <property type="nucleotide sequence ID" value="NZ_BMFR01000010.1"/>
</dbReference>
<name>A0A917HFX6_9BACI</name>
<keyword evidence="2" id="KW-0732">Signal</keyword>
<feature type="chain" id="PRO_5036701013" description="DUF4352 domain-containing protein" evidence="2">
    <location>
        <begin position="24"/>
        <end position="214"/>
    </location>
</feature>
<evidence type="ECO:0000256" key="2">
    <source>
        <dbReference type="SAM" id="SignalP"/>
    </source>
</evidence>
<reference evidence="3" key="1">
    <citation type="journal article" date="2014" name="Int. J. Syst. Evol. Microbiol.">
        <title>Complete genome sequence of Corynebacterium casei LMG S-19264T (=DSM 44701T), isolated from a smear-ripened cheese.</title>
        <authorList>
            <consortium name="US DOE Joint Genome Institute (JGI-PGF)"/>
            <person name="Walter F."/>
            <person name="Albersmeier A."/>
            <person name="Kalinowski J."/>
            <person name="Ruckert C."/>
        </authorList>
    </citation>
    <scope>NUCLEOTIDE SEQUENCE</scope>
    <source>
        <strain evidence="3">CGMCC 1.12754</strain>
    </source>
</reference>
<evidence type="ECO:0008006" key="5">
    <source>
        <dbReference type="Google" id="ProtNLM"/>
    </source>
</evidence>
<dbReference type="AlphaFoldDB" id="A0A917HFX6"/>